<dbReference type="InterPro" id="IPR009057">
    <property type="entry name" value="Homeodomain-like_sf"/>
</dbReference>
<dbReference type="InterPro" id="IPR036271">
    <property type="entry name" value="Tet_transcr_reg_TetR-rel_C_sf"/>
</dbReference>
<reference evidence="7 8" key="1">
    <citation type="submission" date="2024-05" db="EMBL/GenBank/DDBJ databases">
        <authorList>
            <person name="Jiang F."/>
        </authorList>
    </citation>
    <scope>NUCLEOTIDE SEQUENCE [LARGE SCALE GENOMIC DNA]</scope>
    <source>
        <strain evidence="7 8">LZ166</strain>
    </source>
</reference>
<protein>
    <submittedName>
        <fullName evidence="7">TetR/AcrR family transcriptional regulator</fullName>
    </submittedName>
</protein>
<evidence type="ECO:0000256" key="1">
    <source>
        <dbReference type="ARBA" id="ARBA00022491"/>
    </source>
</evidence>
<evidence type="ECO:0000256" key="4">
    <source>
        <dbReference type="ARBA" id="ARBA00023163"/>
    </source>
</evidence>
<organism evidence="7 8">
    <name type="scientific">Aquibium pacificus</name>
    <dbReference type="NCBI Taxonomy" id="3153579"/>
    <lineage>
        <taxon>Bacteria</taxon>
        <taxon>Pseudomonadati</taxon>
        <taxon>Pseudomonadota</taxon>
        <taxon>Alphaproteobacteria</taxon>
        <taxon>Hyphomicrobiales</taxon>
        <taxon>Phyllobacteriaceae</taxon>
        <taxon>Aquibium</taxon>
    </lineage>
</organism>
<evidence type="ECO:0000313" key="7">
    <source>
        <dbReference type="EMBL" id="MEX0407622.1"/>
    </source>
</evidence>
<dbReference type="PANTHER" id="PTHR30055">
    <property type="entry name" value="HTH-TYPE TRANSCRIPTIONAL REGULATOR RUTR"/>
    <property type="match status" value="1"/>
</dbReference>
<dbReference type="SUPFAM" id="SSF48498">
    <property type="entry name" value="Tetracyclin repressor-like, C-terminal domain"/>
    <property type="match status" value="1"/>
</dbReference>
<dbReference type="Proteomes" id="UP001556692">
    <property type="component" value="Unassembled WGS sequence"/>
</dbReference>
<dbReference type="EMBL" id="JBDPGJ010000004">
    <property type="protein sequence ID" value="MEX0407622.1"/>
    <property type="molecule type" value="Genomic_DNA"/>
</dbReference>
<dbReference type="PRINTS" id="PR00455">
    <property type="entry name" value="HTHTETR"/>
</dbReference>
<dbReference type="RefSeq" id="WP_367955498.1">
    <property type="nucleotide sequence ID" value="NZ_JBDPGJ010000004.1"/>
</dbReference>
<feature type="domain" description="HTH tetR-type" evidence="6">
    <location>
        <begin position="12"/>
        <end position="72"/>
    </location>
</feature>
<sequence>MLEAPEETPRQDNRKQDIADAARSLIAERGFEGLRTRDIADRVGINIATLHYHIPTKQDLVRLVAESLRTDFVRQHQRRPRQGLSPVDRLRQEFADFRENLESNIDLFTVMAELGERARRDPEVRAELEPMRAYWHAQIADFLKAGRDNGSFRGDLDPQAAASIVIGTLTGSRRQSDPSLEHFDAICAELLRCFQNP</sequence>
<feature type="DNA-binding region" description="H-T-H motif" evidence="5">
    <location>
        <begin position="35"/>
        <end position="54"/>
    </location>
</feature>
<keyword evidence="4" id="KW-0804">Transcription</keyword>
<dbReference type="PROSITE" id="PS50977">
    <property type="entry name" value="HTH_TETR_2"/>
    <property type="match status" value="1"/>
</dbReference>
<gene>
    <name evidence="7" type="ORF">ABGN05_18340</name>
</gene>
<comment type="caution">
    <text evidence="7">The sequence shown here is derived from an EMBL/GenBank/DDBJ whole genome shotgun (WGS) entry which is preliminary data.</text>
</comment>
<dbReference type="SUPFAM" id="SSF46689">
    <property type="entry name" value="Homeodomain-like"/>
    <property type="match status" value="1"/>
</dbReference>
<keyword evidence="3 5" id="KW-0238">DNA-binding</keyword>
<evidence type="ECO:0000256" key="5">
    <source>
        <dbReference type="PROSITE-ProRule" id="PRU00335"/>
    </source>
</evidence>
<dbReference type="Pfam" id="PF00440">
    <property type="entry name" value="TetR_N"/>
    <property type="match status" value="1"/>
</dbReference>
<name>A0ABV3SLG1_9HYPH</name>
<keyword evidence="2" id="KW-0805">Transcription regulation</keyword>
<evidence type="ECO:0000313" key="8">
    <source>
        <dbReference type="Proteomes" id="UP001556692"/>
    </source>
</evidence>
<evidence type="ECO:0000256" key="3">
    <source>
        <dbReference type="ARBA" id="ARBA00023125"/>
    </source>
</evidence>
<dbReference type="Gene3D" id="1.10.357.10">
    <property type="entry name" value="Tetracycline Repressor, domain 2"/>
    <property type="match status" value="1"/>
</dbReference>
<dbReference type="PANTHER" id="PTHR30055:SF234">
    <property type="entry name" value="HTH-TYPE TRANSCRIPTIONAL REGULATOR BETI"/>
    <property type="match status" value="1"/>
</dbReference>
<keyword evidence="8" id="KW-1185">Reference proteome</keyword>
<evidence type="ECO:0000256" key="2">
    <source>
        <dbReference type="ARBA" id="ARBA00023015"/>
    </source>
</evidence>
<accession>A0ABV3SLG1</accession>
<evidence type="ECO:0000259" key="6">
    <source>
        <dbReference type="PROSITE" id="PS50977"/>
    </source>
</evidence>
<dbReference type="InterPro" id="IPR039538">
    <property type="entry name" value="BetI_C"/>
</dbReference>
<keyword evidence="1" id="KW-0678">Repressor</keyword>
<dbReference type="InterPro" id="IPR001647">
    <property type="entry name" value="HTH_TetR"/>
</dbReference>
<proteinExistence type="predicted"/>
<dbReference type="Pfam" id="PF13977">
    <property type="entry name" value="TetR_C_6"/>
    <property type="match status" value="1"/>
</dbReference>
<dbReference type="InterPro" id="IPR050109">
    <property type="entry name" value="HTH-type_TetR-like_transc_reg"/>
</dbReference>